<organism evidence="2">
    <name type="scientific">freshwater metagenome</name>
    <dbReference type="NCBI Taxonomy" id="449393"/>
    <lineage>
        <taxon>unclassified sequences</taxon>
        <taxon>metagenomes</taxon>
        <taxon>ecological metagenomes</taxon>
    </lineage>
</organism>
<feature type="region of interest" description="Disordered" evidence="1">
    <location>
        <begin position="1"/>
        <end position="34"/>
    </location>
</feature>
<evidence type="ECO:0000313" key="2">
    <source>
        <dbReference type="EMBL" id="CAB4678913.1"/>
    </source>
</evidence>
<dbReference type="EMBL" id="CAEZWU010000232">
    <property type="protein sequence ID" value="CAB4678913.1"/>
    <property type="molecule type" value="Genomic_DNA"/>
</dbReference>
<proteinExistence type="predicted"/>
<dbReference type="AlphaFoldDB" id="A0A6J6N300"/>
<protein>
    <submittedName>
        <fullName evidence="2">Unannotated protein</fullName>
    </submittedName>
</protein>
<accession>A0A6J6N300</accession>
<evidence type="ECO:0000256" key="1">
    <source>
        <dbReference type="SAM" id="MobiDB-lite"/>
    </source>
</evidence>
<sequence>MHGARLQGLVERRETLRESRSQTILPNPADQRQVDQQVQSFRPTSIEQARVLDNKFFRDETLYQSRIEAATKSHR</sequence>
<reference evidence="2" key="1">
    <citation type="submission" date="2020-05" db="EMBL/GenBank/DDBJ databases">
        <authorList>
            <person name="Chiriac C."/>
            <person name="Salcher M."/>
            <person name="Ghai R."/>
            <person name="Kavagutti S V."/>
        </authorList>
    </citation>
    <scope>NUCLEOTIDE SEQUENCE</scope>
</reference>
<gene>
    <name evidence="2" type="ORF">UFOPK2292_01290</name>
</gene>
<name>A0A6J6N300_9ZZZZ</name>
<feature type="compositionally biased region" description="Basic and acidic residues" evidence="1">
    <location>
        <begin position="10"/>
        <end position="20"/>
    </location>
</feature>